<name>A0A7J0BLJ6_9BACT</name>
<proteinExistence type="predicted"/>
<keyword evidence="3" id="KW-1185">Reference proteome</keyword>
<keyword evidence="1" id="KW-0472">Membrane</keyword>
<evidence type="ECO:0000313" key="2">
    <source>
        <dbReference type="EMBL" id="GFM34546.1"/>
    </source>
</evidence>
<accession>A0A7J0BLJ6</accession>
<keyword evidence="1" id="KW-0812">Transmembrane</keyword>
<feature type="transmembrane region" description="Helical" evidence="1">
    <location>
        <begin position="43"/>
        <end position="63"/>
    </location>
</feature>
<keyword evidence="1" id="KW-1133">Transmembrane helix</keyword>
<dbReference type="Proteomes" id="UP000503840">
    <property type="component" value="Unassembled WGS sequence"/>
</dbReference>
<dbReference type="Pfam" id="PF09838">
    <property type="entry name" value="DUF2065"/>
    <property type="match status" value="1"/>
</dbReference>
<dbReference type="AlphaFoldDB" id="A0A7J0BLJ6"/>
<dbReference type="RefSeq" id="WP_174406230.1">
    <property type="nucleotide sequence ID" value="NZ_BLVO01000016.1"/>
</dbReference>
<dbReference type="InterPro" id="IPR019201">
    <property type="entry name" value="DUF2065"/>
</dbReference>
<sequence length="65" mass="7060">MHIDWNILLTALGLALVLEGLPYVIFSDKLPAMLMELAQRGPSAIRLMGLTAICAGVLLVWLVRG</sequence>
<dbReference type="EMBL" id="BLVO01000016">
    <property type="protein sequence ID" value="GFM34546.1"/>
    <property type="molecule type" value="Genomic_DNA"/>
</dbReference>
<organism evidence="2 3">
    <name type="scientific">Desulfovibrio subterraneus</name>
    <dbReference type="NCBI Taxonomy" id="2718620"/>
    <lineage>
        <taxon>Bacteria</taxon>
        <taxon>Pseudomonadati</taxon>
        <taxon>Thermodesulfobacteriota</taxon>
        <taxon>Desulfovibrionia</taxon>
        <taxon>Desulfovibrionales</taxon>
        <taxon>Desulfovibrionaceae</taxon>
        <taxon>Desulfovibrio</taxon>
    </lineage>
</organism>
<gene>
    <name evidence="2" type="ORF">DSM101010T_29110</name>
</gene>
<protein>
    <recommendedName>
        <fullName evidence="4">DUF2065 domain-containing protein</fullName>
    </recommendedName>
</protein>
<evidence type="ECO:0000256" key="1">
    <source>
        <dbReference type="SAM" id="Phobius"/>
    </source>
</evidence>
<evidence type="ECO:0000313" key="3">
    <source>
        <dbReference type="Proteomes" id="UP000503840"/>
    </source>
</evidence>
<comment type="caution">
    <text evidence="2">The sequence shown here is derived from an EMBL/GenBank/DDBJ whole genome shotgun (WGS) entry which is preliminary data.</text>
</comment>
<reference evidence="2 3" key="1">
    <citation type="submission" date="2020-05" db="EMBL/GenBank/DDBJ databases">
        <title>Draft genome sequence of Desulfovibrio sp. strain HN2T.</title>
        <authorList>
            <person name="Ueno A."/>
            <person name="Tamazawa S."/>
            <person name="Tamamura S."/>
            <person name="Murakami T."/>
            <person name="Kiyama T."/>
            <person name="Inomata H."/>
            <person name="Amano Y."/>
            <person name="Miyakawa K."/>
            <person name="Tamaki H."/>
            <person name="Naganuma T."/>
            <person name="Kaneko K."/>
        </authorList>
    </citation>
    <scope>NUCLEOTIDE SEQUENCE [LARGE SCALE GENOMIC DNA]</scope>
    <source>
        <strain evidence="2 3">HN2</strain>
    </source>
</reference>
<evidence type="ECO:0008006" key="4">
    <source>
        <dbReference type="Google" id="ProtNLM"/>
    </source>
</evidence>